<evidence type="ECO:0000256" key="1">
    <source>
        <dbReference type="ARBA" id="ARBA00001936"/>
    </source>
</evidence>
<evidence type="ECO:0000256" key="2">
    <source>
        <dbReference type="ARBA" id="ARBA00001946"/>
    </source>
</evidence>
<gene>
    <name evidence="9" type="ORF">RHSIM_Rhsim09G0090400</name>
</gene>
<evidence type="ECO:0000313" key="10">
    <source>
        <dbReference type="Proteomes" id="UP000626092"/>
    </source>
</evidence>
<dbReference type="Proteomes" id="UP000626092">
    <property type="component" value="Unassembled WGS sequence"/>
</dbReference>
<protein>
    <recommendedName>
        <fullName evidence="8">Nudix hydrolase domain-containing protein</fullName>
    </recommendedName>
</protein>
<dbReference type="PANTHER" id="PTHR12629:SF67">
    <property type="entry name" value="NUDIX HYDROLASE 18, MITOCHONDRIAL-LIKE"/>
    <property type="match status" value="1"/>
</dbReference>
<dbReference type="GO" id="GO:0016462">
    <property type="term" value="F:pyrophosphatase activity"/>
    <property type="evidence" value="ECO:0007669"/>
    <property type="project" value="InterPro"/>
</dbReference>
<organism evidence="9 10">
    <name type="scientific">Rhododendron simsii</name>
    <name type="common">Sims's rhododendron</name>
    <dbReference type="NCBI Taxonomy" id="118357"/>
    <lineage>
        <taxon>Eukaryota</taxon>
        <taxon>Viridiplantae</taxon>
        <taxon>Streptophyta</taxon>
        <taxon>Embryophyta</taxon>
        <taxon>Tracheophyta</taxon>
        <taxon>Spermatophyta</taxon>
        <taxon>Magnoliopsida</taxon>
        <taxon>eudicotyledons</taxon>
        <taxon>Gunneridae</taxon>
        <taxon>Pentapetalae</taxon>
        <taxon>asterids</taxon>
        <taxon>Ericales</taxon>
        <taxon>Ericaceae</taxon>
        <taxon>Ericoideae</taxon>
        <taxon>Rhodoreae</taxon>
        <taxon>Rhododendron</taxon>
    </lineage>
</organism>
<accession>A0A834GEX7</accession>
<dbReference type="CDD" id="cd04666">
    <property type="entry name" value="NUDIX_DIPP2_like_Nudt4"/>
    <property type="match status" value="1"/>
</dbReference>
<keyword evidence="10" id="KW-1185">Reference proteome</keyword>
<evidence type="ECO:0000256" key="7">
    <source>
        <dbReference type="ARBA" id="ARBA00023211"/>
    </source>
</evidence>
<keyword evidence="6" id="KW-0460">Magnesium</keyword>
<proteinExistence type="inferred from homology"/>
<dbReference type="FunFam" id="3.90.79.10:FF:000022">
    <property type="entry name" value="Nudix hydrolase 17, mitochondrial"/>
    <property type="match status" value="1"/>
</dbReference>
<evidence type="ECO:0000256" key="5">
    <source>
        <dbReference type="ARBA" id="ARBA00022801"/>
    </source>
</evidence>
<dbReference type="InterPro" id="IPR015797">
    <property type="entry name" value="NUDIX_hydrolase-like_dom_sf"/>
</dbReference>
<evidence type="ECO:0000256" key="6">
    <source>
        <dbReference type="ARBA" id="ARBA00022842"/>
    </source>
</evidence>
<dbReference type="Gene3D" id="3.90.79.10">
    <property type="entry name" value="Nucleoside Triphosphate Pyrophosphohydrolase"/>
    <property type="match status" value="1"/>
</dbReference>
<name>A0A834GEX7_RHOSS</name>
<dbReference type="AlphaFoldDB" id="A0A834GEX7"/>
<dbReference type="InterPro" id="IPR020084">
    <property type="entry name" value="NUDIX_hydrolase_CS"/>
</dbReference>
<keyword evidence="5" id="KW-0378">Hydrolase</keyword>
<comment type="caution">
    <text evidence="9">The sequence shown here is derived from an EMBL/GenBank/DDBJ whole genome shotgun (WGS) entry which is preliminary data.</text>
</comment>
<dbReference type="SUPFAM" id="SSF55811">
    <property type="entry name" value="Nudix"/>
    <property type="match status" value="1"/>
</dbReference>
<dbReference type="InterPro" id="IPR047198">
    <property type="entry name" value="DDP-like_NUDIX"/>
</dbReference>
<dbReference type="PROSITE" id="PS00893">
    <property type="entry name" value="NUDIX_BOX"/>
    <property type="match status" value="1"/>
</dbReference>
<dbReference type="InterPro" id="IPR000086">
    <property type="entry name" value="NUDIX_hydrolase_dom"/>
</dbReference>
<reference evidence="9" key="1">
    <citation type="submission" date="2019-11" db="EMBL/GenBank/DDBJ databases">
        <authorList>
            <person name="Liu Y."/>
            <person name="Hou J."/>
            <person name="Li T.-Q."/>
            <person name="Guan C.-H."/>
            <person name="Wu X."/>
            <person name="Wu H.-Z."/>
            <person name="Ling F."/>
            <person name="Zhang R."/>
            <person name="Shi X.-G."/>
            <person name="Ren J.-P."/>
            <person name="Chen E.-F."/>
            <person name="Sun J.-M."/>
        </authorList>
    </citation>
    <scope>NUCLEOTIDE SEQUENCE</scope>
    <source>
        <strain evidence="9">Adult_tree_wgs_1</strain>
        <tissue evidence="9">Leaves</tissue>
    </source>
</reference>
<feature type="domain" description="Nudix hydrolase" evidence="8">
    <location>
        <begin position="20"/>
        <end position="149"/>
    </location>
</feature>
<comment type="similarity">
    <text evidence="3">Belongs to the Nudix hydrolase family.</text>
</comment>
<comment type="cofactor">
    <cofactor evidence="2">
        <name>Mg(2+)</name>
        <dbReference type="ChEBI" id="CHEBI:18420"/>
    </cofactor>
</comment>
<evidence type="ECO:0000313" key="9">
    <source>
        <dbReference type="EMBL" id="KAF7131499.1"/>
    </source>
</evidence>
<evidence type="ECO:0000256" key="4">
    <source>
        <dbReference type="ARBA" id="ARBA00022723"/>
    </source>
</evidence>
<dbReference type="PROSITE" id="PS51462">
    <property type="entry name" value="NUDIX"/>
    <property type="match status" value="1"/>
</dbReference>
<dbReference type="EMBL" id="WJXA01000009">
    <property type="protein sequence ID" value="KAF7131499.1"/>
    <property type="molecule type" value="Genomic_DNA"/>
</dbReference>
<evidence type="ECO:0000259" key="8">
    <source>
        <dbReference type="PROSITE" id="PS51462"/>
    </source>
</evidence>
<keyword evidence="7" id="KW-0464">Manganese</keyword>
<dbReference type="GO" id="GO:0005634">
    <property type="term" value="C:nucleus"/>
    <property type="evidence" value="ECO:0007669"/>
    <property type="project" value="TreeGrafter"/>
</dbReference>
<dbReference type="GO" id="GO:0005737">
    <property type="term" value="C:cytoplasm"/>
    <property type="evidence" value="ECO:0007669"/>
    <property type="project" value="TreeGrafter"/>
</dbReference>
<keyword evidence="4" id="KW-0479">Metal-binding</keyword>
<dbReference type="GO" id="GO:0046872">
    <property type="term" value="F:metal ion binding"/>
    <property type="evidence" value="ECO:0007669"/>
    <property type="project" value="UniProtKB-KW"/>
</dbReference>
<dbReference type="PANTHER" id="PTHR12629">
    <property type="entry name" value="DIPHOSPHOINOSITOL POLYPHOSPHATE PHOSPHOHYDROLASE"/>
    <property type="match status" value="1"/>
</dbReference>
<dbReference type="OrthoDB" id="2011998at2759"/>
<sequence length="165" mass="19198">MKMIRLVSRTGRHLQRYSKGLRLVVGCIPYRCKDNELEVLMISSQNGQAMLFPKGGWELDESIEEAALRETLEEAGVVGDIDEDELGKWNFKSKSRGIYHEGRMFALLVTEQLEIWPEKNFRQRLWMKVGDAREVCQNWWMKEALDILVDRLTSQPAPLHTEECT</sequence>
<evidence type="ECO:0000256" key="3">
    <source>
        <dbReference type="ARBA" id="ARBA00005582"/>
    </source>
</evidence>
<comment type="cofactor">
    <cofactor evidence="1">
        <name>Mn(2+)</name>
        <dbReference type="ChEBI" id="CHEBI:29035"/>
    </cofactor>
</comment>
<dbReference type="Pfam" id="PF00293">
    <property type="entry name" value="NUDIX"/>
    <property type="match status" value="1"/>
</dbReference>